<organism evidence="1 2">
    <name type="scientific">Cuscuta campestris</name>
    <dbReference type="NCBI Taxonomy" id="132261"/>
    <lineage>
        <taxon>Eukaryota</taxon>
        <taxon>Viridiplantae</taxon>
        <taxon>Streptophyta</taxon>
        <taxon>Embryophyta</taxon>
        <taxon>Tracheophyta</taxon>
        <taxon>Spermatophyta</taxon>
        <taxon>Magnoliopsida</taxon>
        <taxon>eudicotyledons</taxon>
        <taxon>Gunneridae</taxon>
        <taxon>Pentapetalae</taxon>
        <taxon>asterids</taxon>
        <taxon>lamiids</taxon>
        <taxon>Solanales</taxon>
        <taxon>Convolvulaceae</taxon>
        <taxon>Cuscuteae</taxon>
        <taxon>Cuscuta</taxon>
        <taxon>Cuscuta subgen. Grammica</taxon>
        <taxon>Cuscuta sect. Cleistogrammica</taxon>
    </lineage>
</organism>
<accession>A0A484M2K2</accession>
<dbReference type="Proteomes" id="UP000595140">
    <property type="component" value="Unassembled WGS sequence"/>
</dbReference>
<evidence type="ECO:0000313" key="2">
    <source>
        <dbReference type="Proteomes" id="UP000595140"/>
    </source>
</evidence>
<name>A0A484M2K2_9ASTE</name>
<sequence length="76" mass="8619">MVYSPAKERSAVRALRRKSFRQEVGRRVPQRVCGGARWLADKEKKKGLPLEGRSEVVWSLDEGRFIGIPPSPTPDE</sequence>
<protein>
    <submittedName>
        <fullName evidence="1">Uncharacterized protein</fullName>
    </submittedName>
</protein>
<dbReference type="EMBL" id="OOIL02002358">
    <property type="protein sequence ID" value="VFQ82306.1"/>
    <property type="molecule type" value="Genomic_DNA"/>
</dbReference>
<gene>
    <name evidence="1" type="ORF">CCAM_LOCUS24082</name>
</gene>
<dbReference type="AlphaFoldDB" id="A0A484M2K2"/>
<reference evidence="1 2" key="1">
    <citation type="submission" date="2018-04" db="EMBL/GenBank/DDBJ databases">
        <authorList>
            <person name="Vogel A."/>
        </authorList>
    </citation>
    <scope>NUCLEOTIDE SEQUENCE [LARGE SCALE GENOMIC DNA]</scope>
</reference>
<proteinExistence type="predicted"/>
<evidence type="ECO:0000313" key="1">
    <source>
        <dbReference type="EMBL" id="VFQ82306.1"/>
    </source>
</evidence>
<keyword evidence="2" id="KW-1185">Reference proteome</keyword>